<keyword evidence="3" id="KW-1185">Reference proteome</keyword>
<gene>
    <name evidence="2" type="ORF">C4S77_06675</name>
</gene>
<feature type="non-terminal residue" evidence="2">
    <location>
        <position position="1"/>
    </location>
</feature>
<dbReference type="InterPro" id="IPR037026">
    <property type="entry name" value="Vgr_OB-fold_dom_sf"/>
</dbReference>
<sequence>QSSNNPFQQFAYNASKNLYNVSPMAHYDQSLLLNGSLDMQRSLERDMKKRQNLVYVEATSNNPCLRVGDVVKMMAWIPGHEIFKNGRVPIESYKITEIVHTFADGEGYTNTFVGVPKDLPVPPYYNEVEAPKAQIQHATVKDNRDPLKMGRVRVQFTWQRRANSQTPWVQVIQPHSGGGKGTYFNPEIGETVLCAFQGGNAEAPIVLGTAYNGGEIAEYYTQGNDIKVIQTRSGTKIVFNDAQEQGSILIEDPSGNKMFMDGQGNIKTYAPKDKSVTVGENMDISVGKNLTIEAGENISETAGNDIYQTATGTISESSDMRTETADNLYQRESSLSREISEQASIFSNQKNMVLQSGKTVQMNSAEKSNLF</sequence>
<dbReference type="AlphaFoldDB" id="A0A2S8ACA2"/>
<accession>A0A2S8ACA2</accession>
<evidence type="ECO:0000313" key="2">
    <source>
        <dbReference type="EMBL" id="PQL92350.1"/>
    </source>
</evidence>
<dbReference type="Proteomes" id="UP000238042">
    <property type="component" value="Unassembled WGS sequence"/>
</dbReference>
<name>A0A2S8ACA2_9FLAO</name>
<protein>
    <submittedName>
        <fullName evidence="2">Type IV secretion protein Rhs</fullName>
    </submittedName>
</protein>
<feature type="domain" description="Gp5/Type VI secretion system Vgr protein OB-fold" evidence="1">
    <location>
        <begin position="137"/>
        <end position="211"/>
    </location>
</feature>
<dbReference type="Gene3D" id="2.40.50.230">
    <property type="entry name" value="Gp5 N-terminal domain"/>
    <property type="match status" value="1"/>
</dbReference>
<dbReference type="SUPFAM" id="SSF69349">
    <property type="entry name" value="Phage fibre proteins"/>
    <property type="match status" value="1"/>
</dbReference>
<comment type="caution">
    <text evidence="2">The sequence shown here is derived from an EMBL/GenBank/DDBJ whole genome shotgun (WGS) entry which is preliminary data.</text>
</comment>
<dbReference type="InterPro" id="IPR006531">
    <property type="entry name" value="Gp5/Vgr_OB"/>
</dbReference>
<evidence type="ECO:0000259" key="1">
    <source>
        <dbReference type="Pfam" id="PF04717"/>
    </source>
</evidence>
<dbReference type="EMBL" id="PSZM01000038">
    <property type="protein sequence ID" value="PQL92350.1"/>
    <property type="molecule type" value="Genomic_DNA"/>
</dbReference>
<evidence type="ECO:0000313" key="3">
    <source>
        <dbReference type="Proteomes" id="UP000238042"/>
    </source>
</evidence>
<dbReference type="Pfam" id="PF04717">
    <property type="entry name" value="Phage_base_V"/>
    <property type="match status" value="1"/>
</dbReference>
<dbReference type="RefSeq" id="WP_221405100.1">
    <property type="nucleotide sequence ID" value="NZ_PSZM01000038.1"/>
</dbReference>
<dbReference type="SUPFAM" id="SSF69255">
    <property type="entry name" value="gp5 N-terminal domain-like"/>
    <property type="match status" value="1"/>
</dbReference>
<reference evidence="2 3" key="1">
    <citation type="submission" date="2018-02" db="EMBL/GenBank/DDBJ databases">
        <title>Genome sequences of Apibacter spp., gut symbionts of Asian honey bees.</title>
        <authorList>
            <person name="Kwong W.K."/>
            <person name="Steele M.I."/>
            <person name="Moran N.A."/>
        </authorList>
    </citation>
    <scope>NUCLEOTIDE SEQUENCE [LARGE SCALE GENOMIC DNA]</scope>
    <source>
        <strain evidence="3">wkB301</strain>
    </source>
</reference>
<organism evidence="2 3">
    <name type="scientific">Apibacter adventoris</name>
    <dbReference type="NCBI Taxonomy" id="1679466"/>
    <lineage>
        <taxon>Bacteria</taxon>
        <taxon>Pseudomonadati</taxon>
        <taxon>Bacteroidota</taxon>
        <taxon>Flavobacteriia</taxon>
        <taxon>Flavobacteriales</taxon>
        <taxon>Weeksellaceae</taxon>
        <taxon>Apibacter</taxon>
    </lineage>
</organism>
<proteinExistence type="predicted"/>